<name>A0A1V6RY94_9EURO</name>
<dbReference type="PANTHER" id="PTHR40619">
    <property type="entry name" value="FUNGAL STAND N-TERMINAL GOODBYE DOMAIN-CONTAINING PROTEIN"/>
    <property type="match status" value="1"/>
</dbReference>
<dbReference type="EMBL" id="MDYP01000017">
    <property type="protein sequence ID" value="OQE06568.1"/>
    <property type="molecule type" value="Genomic_DNA"/>
</dbReference>
<organism evidence="1 2">
    <name type="scientific">Penicillium vulpinum</name>
    <dbReference type="NCBI Taxonomy" id="29845"/>
    <lineage>
        <taxon>Eukaryota</taxon>
        <taxon>Fungi</taxon>
        <taxon>Dikarya</taxon>
        <taxon>Ascomycota</taxon>
        <taxon>Pezizomycotina</taxon>
        <taxon>Eurotiomycetes</taxon>
        <taxon>Eurotiomycetidae</taxon>
        <taxon>Eurotiales</taxon>
        <taxon>Aspergillaceae</taxon>
        <taxon>Penicillium</taxon>
    </lineage>
</organism>
<dbReference type="AlphaFoldDB" id="A0A1V6RY94"/>
<reference evidence="2" key="1">
    <citation type="journal article" date="2017" name="Nat. Microbiol.">
        <title>Global analysis of biosynthetic gene clusters reveals vast potential of secondary metabolite production in Penicillium species.</title>
        <authorList>
            <person name="Nielsen J.C."/>
            <person name="Grijseels S."/>
            <person name="Prigent S."/>
            <person name="Ji B."/>
            <person name="Dainat J."/>
            <person name="Nielsen K.F."/>
            <person name="Frisvad J.C."/>
            <person name="Workman M."/>
            <person name="Nielsen J."/>
        </authorList>
    </citation>
    <scope>NUCLEOTIDE SEQUENCE [LARGE SCALE GENOMIC DNA]</scope>
    <source>
        <strain evidence="2">IBT 29486</strain>
    </source>
</reference>
<accession>A0A1V6RY94</accession>
<protein>
    <submittedName>
        <fullName evidence="1">Uncharacterized protein</fullName>
    </submittedName>
</protein>
<dbReference type="STRING" id="29845.A0A1V6RY94"/>
<sequence>MRTAMIPSSHREDIEVILNQNQRIHDSRQNIVEKYVTNAEHGSDLLAVFARPDPEPARTVVEDEEVRRRRSIVRDEEQKFLRAMREYESKADDKHKTNLNLEGKHTMEEVWIELDAAVEKYEKGESHKAGIWGKVRRAFRKLGQHGKAIEEWLGLVPSEPDYLSTAAVKLKDIREGLLNGIHDIPVLLNGTQRVLGVYRQSEKLQAHSDGLYVAVLINLGHSLRYVRRRVLPKTLEATLKGASFEQALTESLEEVRKRRNEFNEEARMCGVEMAGELHAMVRQGNENSCKITELQSRILEGQAEQNRAQEFIQKQVVLMHEKTSAMRDTTENISRGVSGLRSDLDVHSRYIAEKMSLVLDLLQASPEAYAQAVAKRKFFGLSFEVHYSQDDLLEKILKGMKYYPDQVAADLMQNYALAFTLPIADQDRCVWLIKSIKLAGWLRSPFSGILIVNGNQVKTQRRSALSFVASRLARTLKNVGQMGSLDEFPIAALHFFCGEHFDRADPLNSAVSVMDSLLGQLLTSFGDKIDLMELVQLGPLKTNDLKALCVRFKIVLRLLPREAVVFCIIDNFADFLSSDRTSDEAQSLLRWFIHLMKHQQKRQGACVFKLLLTSSVRFNVLEVSRMKDDEKLDVPQTVPQTGGFTQMKWEMGLGEQASKLVSISDL</sequence>
<evidence type="ECO:0000313" key="2">
    <source>
        <dbReference type="Proteomes" id="UP000191518"/>
    </source>
</evidence>
<dbReference type="Proteomes" id="UP000191518">
    <property type="component" value="Unassembled WGS sequence"/>
</dbReference>
<evidence type="ECO:0000313" key="1">
    <source>
        <dbReference type="EMBL" id="OQE06568.1"/>
    </source>
</evidence>
<keyword evidence="2" id="KW-1185">Reference proteome</keyword>
<proteinExistence type="predicted"/>
<dbReference type="PANTHER" id="PTHR40619:SF3">
    <property type="entry name" value="FUNGAL STAND N-TERMINAL GOODBYE DOMAIN-CONTAINING PROTEIN"/>
    <property type="match status" value="1"/>
</dbReference>
<comment type="caution">
    <text evidence="1">The sequence shown here is derived from an EMBL/GenBank/DDBJ whole genome shotgun (WGS) entry which is preliminary data.</text>
</comment>
<gene>
    <name evidence="1" type="ORF">PENVUL_c017G07274</name>
</gene>